<feature type="region of interest" description="Disordered" evidence="1">
    <location>
        <begin position="58"/>
        <end position="106"/>
    </location>
</feature>
<evidence type="ECO:0000256" key="1">
    <source>
        <dbReference type="SAM" id="MobiDB-lite"/>
    </source>
</evidence>
<sequence>MPLPTMPSVRSVLLPSSRQLFIPPSAIEWFGRHRDGHWFLTAYNCRCLQLLPHKYEHTHRPSSNWKRPQSISKSSTTHHQQIAKTNSPRCHVHRPSSSKHRSQRTPLPALAFEQTSADFWPAAQSQEIAQSPAYERPLAHSPVVLKRCLAGVEIHPRQRIAESEAILPGRRRRQHCSAMPHEEKAICQLARNASLAASASAPLRRVRPSSFRPYQMSGTSFRDEPRILRVIG</sequence>
<reference evidence="2" key="1">
    <citation type="submission" date="2023-01" db="EMBL/GenBank/DDBJ databases">
        <title>Colletotrichum chrysophilum M932 genome sequence.</title>
        <authorList>
            <person name="Baroncelli R."/>
        </authorList>
    </citation>
    <scope>NUCLEOTIDE SEQUENCE</scope>
    <source>
        <strain evidence="2">M932</strain>
    </source>
</reference>
<organism evidence="2 3">
    <name type="scientific">Colletotrichum chrysophilum</name>
    <dbReference type="NCBI Taxonomy" id="1836956"/>
    <lineage>
        <taxon>Eukaryota</taxon>
        <taxon>Fungi</taxon>
        <taxon>Dikarya</taxon>
        <taxon>Ascomycota</taxon>
        <taxon>Pezizomycotina</taxon>
        <taxon>Sordariomycetes</taxon>
        <taxon>Hypocreomycetidae</taxon>
        <taxon>Glomerellales</taxon>
        <taxon>Glomerellaceae</taxon>
        <taxon>Colletotrichum</taxon>
        <taxon>Colletotrichum gloeosporioides species complex</taxon>
    </lineage>
</organism>
<dbReference type="Proteomes" id="UP001243330">
    <property type="component" value="Unassembled WGS sequence"/>
</dbReference>
<protein>
    <submittedName>
        <fullName evidence="2">Uncharacterized protein</fullName>
    </submittedName>
</protein>
<name>A0AAD9A804_9PEZI</name>
<comment type="caution">
    <text evidence="2">The sequence shown here is derived from an EMBL/GenBank/DDBJ whole genome shotgun (WGS) entry which is preliminary data.</text>
</comment>
<accession>A0AAD9A804</accession>
<feature type="compositionally biased region" description="Polar residues" evidence="1">
    <location>
        <begin position="61"/>
        <end position="88"/>
    </location>
</feature>
<proteinExistence type="predicted"/>
<feature type="compositionally biased region" description="Basic residues" evidence="1">
    <location>
        <begin position="90"/>
        <end position="103"/>
    </location>
</feature>
<evidence type="ECO:0000313" key="3">
    <source>
        <dbReference type="Proteomes" id="UP001243330"/>
    </source>
</evidence>
<gene>
    <name evidence="2" type="ORF">CCHR01_15255</name>
</gene>
<dbReference type="AlphaFoldDB" id="A0AAD9A804"/>
<keyword evidence="3" id="KW-1185">Reference proteome</keyword>
<dbReference type="EMBL" id="JAQOWY010000434">
    <property type="protein sequence ID" value="KAK1842110.1"/>
    <property type="molecule type" value="Genomic_DNA"/>
</dbReference>
<evidence type="ECO:0000313" key="2">
    <source>
        <dbReference type="EMBL" id="KAK1842110.1"/>
    </source>
</evidence>